<dbReference type="PROSITE" id="PS00280">
    <property type="entry name" value="BPTI_KUNITZ_1"/>
    <property type="match status" value="1"/>
</dbReference>
<dbReference type="FunFam" id="4.10.410.10:FF:000006">
    <property type="entry name" value="Serine peptidase inhibitor, Kunitz type 1"/>
    <property type="match status" value="1"/>
</dbReference>
<dbReference type="Proteomes" id="UP000183832">
    <property type="component" value="Unassembled WGS sequence"/>
</dbReference>
<evidence type="ECO:0000256" key="2">
    <source>
        <dbReference type="ARBA" id="ARBA00022900"/>
    </source>
</evidence>
<reference evidence="6 7" key="1">
    <citation type="submission" date="2015-04" db="EMBL/GenBank/DDBJ databases">
        <authorList>
            <person name="Syromyatnikov M.Y."/>
            <person name="Popov V.N."/>
        </authorList>
    </citation>
    <scope>NUCLEOTIDE SEQUENCE [LARGE SCALE GENOMIC DNA]</scope>
</reference>
<evidence type="ECO:0000259" key="5">
    <source>
        <dbReference type="PROSITE" id="PS50279"/>
    </source>
</evidence>
<keyword evidence="1" id="KW-0646">Protease inhibitor</keyword>
<accession>A0A1J1IUH7</accession>
<evidence type="ECO:0000313" key="6">
    <source>
        <dbReference type="EMBL" id="CRL03839.1"/>
    </source>
</evidence>
<dbReference type="STRING" id="568069.A0A1J1IUH7"/>
<dbReference type="PANTHER" id="PTHR10083:SF374">
    <property type="entry name" value="BPTI_KUNITZ INHIBITOR DOMAIN-CONTAINING PROTEIN"/>
    <property type="match status" value="1"/>
</dbReference>
<keyword evidence="2" id="KW-0722">Serine protease inhibitor</keyword>
<organism evidence="6 7">
    <name type="scientific">Clunio marinus</name>
    <dbReference type="NCBI Taxonomy" id="568069"/>
    <lineage>
        <taxon>Eukaryota</taxon>
        <taxon>Metazoa</taxon>
        <taxon>Ecdysozoa</taxon>
        <taxon>Arthropoda</taxon>
        <taxon>Hexapoda</taxon>
        <taxon>Insecta</taxon>
        <taxon>Pterygota</taxon>
        <taxon>Neoptera</taxon>
        <taxon>Endopterygota</taxon>
        <taxon>Diptera</taxon>
        <taxon>Nematocera</taxon>
        <taxon>Chironomoidea</taxon>
        <taxon>Chironomidae</taxon>
        <taxon>Clunio</taxon>
    </lineage>
</organism>
<dbReference type="EMBL" id="CVRI01000059">
    <property type="protein sequence ID" value="CRL03839.1"/>
    <property type="molecule type" value="Genomic_DNA"/>
</dbReference>
<proteinExistence type="predicted"/>
<dbReference type="PANTHER" id="PTHR10083">
    <property type="entry name" value="KUNITZ-TYPE PROTEASE INHIBITOR-RELATED"/>
    <property type="match status" value="1"/>
</dbReference>
<dbReference type="AlphaFoldDB" id="A0A1J1IUH7"/>
<protein>
    <submittedName>
        <fullName evidence="6">CLUMA_CG016252, isoform A</fullName>
    </submittedName>
</protein>
<dbReference type="SMART" id="SM00131">
    <property type="entry name" value="KU"/>
    <property type="match status" value="1"/>
</dbReference>
<dbReference type="InterPro" id="IPR050098">
    <property type="entry name" value="TFPI/VKTCI-like"/>
</dbReference>
<keyword evidence="7" id="KW-1185">Reference proteome</keyword>
<keyword evidence="3" id="KW-1015">Disulfide bond</keyword>
<dbReference type="InterPro" id="IPR020901">
    <property type="entry name" value="Prtase_inh_Kunz-CS"/>
</dbReference>
<dbReference type="PROSITE" id="PS50279">
    <property type="entry name" value="BPTI_KUNITZ_2"/>
    <property type="match status" value="1"/>
</dbReference>
<evidence type="ECO:0000256" key="3">
    <source>
        <dbReference type="ARBA" id="ARBA00023157"/>
    </source>
</evidence>
<sequence>MKILIVGVLLIFISLDTVKAGGDPTDICLLPQVVGPCRGAFQRWYYDATTQECSIFIYGGCLGNANNFSTEEECYGTCCTEVSDESSPPMSASAKN</sequence>
<dbReference type="Gene3D" id="4.10.410.10">
    <property type="entry name" value="Pancreatic trypsin inhibitor Kunitz domain"/>
    <property type="match status" value="1"/>
</dbReference>
<dbReference type="GO" id="GO:0004867">
    <property type="term" value="F:serine-type endopeptidase inhibitor activity"/>
    <property type="evidence" value="ECO:0007669"/>
    <property type="project" value="UniProtKB-KW"/>
</dbReference>
<dbReference type="GO" id="GO:0005615">
    <property type="term" value="C:extracellular space"/>
    <property type="evidence" value="ECO:0007669"/>
    <property type="project" value="TreeGrafter"/>
</dbReference>
<keyword evidence="4" id="KW-0732">Signal</keyword>
<dbReference type="PRINTS" id="PR00759">
    <property type="entry name" value="BASICPTASE"/>
</dbReference>
<feature type="signal peptide" evidence="4">
    <location>
        <begin position="1"/>
        <end position="20"/>
    </location>
</feature>
<evidence type="ECO:0000313" key="7">
    <source>
        <dbReference type="Proteomes" id="UP000183832"/>
    </source>
</evidence>
<evidence type="ECO:0000256" key="1">
    <source>
        <dbReference type="ARBA" id="ARBA00022690"/>
    </source>
</evidence>
<dbReference type="Pfam" id="PF00014">
    <property type="entry name" value="Kunitz_BPTI"/>
    <property type="match status" value="1"/>
</dbReference>
<feature type="chain" id="PRO_5013380447" evidence="4">
    <location>
        <begin position="21"/>
        <end position="96"/>
    </location>
</feature>
<dbReference type="InterPro" id="IPR002223">
    <property type="entry name" value="Kunitz_BPTI"/>
</dbReference>
<name>A0A1J1IUH7_9DIPT</name>
<evidence type="ECO:0000256" key="4">
    <source>
        <dbReference type="SAM" id="SignalP"/>
    </source>
</evidence>
<dbReference type="SUPFAM" id="SSF57362">
    <property type="entry name" value="BPTI-like"/>
    <property type="match status" value="1"/>
</dbReference>
<feature type="domain" description="BPTI/Kunitz inhibitor" evidence="5">
    <location>
        <begin position="28"/>
        <end position="78"/>
    </location>
</feature>
<gene>
    <name evidence="6" type="ORF">CLUMA_CG016252</name>
</gene>
<dbReference type="InterPro" id="IPR036880">
    <property type="entry name" value="Kunitz_BPTI_sf"/>
</dbReference>